<sequence>MNPTDFKNQNKPVILTEFQLNDSLQRILELERKGEKVKGWDDTKKLINIFGIASAMAYLHSYNIIHRDLQPCNIYLDDYLFPKIGDFGLSKRIHNVDTLTYQTTSGLKGSPTYSSPEILKFNDYSKSGDVYAFAFVVFEIVSNDLPFKDLYNKNQIYNEVVLNENRPEIPSFVPDCYRNLIEKCWSQDPKERPSFDAIVDHLKNNINFITRNIRKEDYTNYIEFIGKSQLSFDFKHQILNLDDFIKSKSKTDENEQKVKEDDSSNNNDEKSNDQENDDKNELNKSEGNYYINDQDNDLSDNNKLNRAEMNDCVSDGKDQDNDLSDKNKLNKAEGDDDACIDDKDSLQKEIEKESQIINKCITFNDARTLMEYLHNECENDKISSIFDRCFFKHPKFYLELCKEGLKLDNAVAHHKHAVSLIFSNRSPEELNSNFYEARSHLEESIRRGYKESHFLLARVLHEFFHDDKRAFEIASEGCKMGDKYSTCLLGFYVARGIGTVKNRQKGVSLMLESGASDLYEEFSTDIGIYYIKLAESHAHDDDTALLYKQKAFEFFQKAFIRNKTRATISNYGLCYLLGMGVSKNLIKAKEIFQLGDANCRHHLHFIHEELFK</sequence>
<comment type="caution">
    <text evidence="3">The sequence shown here is derived from an EMBL/GenBank/DDBJ whole genome shotgun (WGS) entry which is preliminary data.</text>
</comment>
<feature type="compositionally biased region" description="Basic and acidic residues" evidence="1">
    <location>
        <begin position="250"/>
        <end position="284"/>
    </location>
</feature>
<evidence type="ECO:0000313" key="4">
    <source>
        <dbReference type="Proteomes" id="UP001470230"/>
    </source>
</evidence>
<dbReference type="SUPFAM" id="SSF81901">
    <property type="entry name" value="HCP-like"/>
    <property type="match status" value="1"/>
</dbReference>
<feature type="region of interest" description="Disordered" evidence="1">
    <location>
        <begin position="250"/>
        <end position="337"/>
    </location>
</feature>
<evidence type="ECO:0000259" key="2">
    <source>
        <dbReference type="PROSITE" id="PS50011"/>
    </source>
</evidence>
<dbReference type="Gene3D" id="1.10.510.10">
    <property type="entry name" value="Transferase(Phosphotransferase) domain 1"/>
    <property type="match status" value="1"/>
</dbReference>
<dbReference type="SUPFAM" id="SSF56112">
    <property type="entry name" value="Protein kinase-like (PK-like)"/>
    <property type="match status" value="1"/>
</dbReference>
<accession>A0ABR2H0X7</accession>
<feature type="compositionally biased region" description="Basic and acidic residues" evidence="1">
    <location>
        <begin position="303"/>
        <end position="333"/>
    </location>
</feature>
<reference evidence="3 4" key="1">
    <citation type="submission" date="2024-04" db="EMBL/GenBank/DDBJ databases">
        <title>Tritrichomonas musculus Genome.</title>
        <authorList>
            <person name="Alves-Ferreira E."/>
            <person name="Grigg M."/>
            <person name="Lorenzi H."/>
            <person name="Galac M."/>
        </authorList>
    </citation>
    <scope>NUCLEOTIDE SEQUENCE [LARGE SCALE GENOMIC DNA]</scope>
    <source>
        <strain evidence="3 4">EAF2021</strain>
    </source>
</reference>
<gene>
    <name evidence="3" type="ORF">M9Y10_031557</name>
</gene>
<dbReference type="InterPro" id="IPR000719">
    <property type="entry name" value="Prot_kinase_dom"/>
</dbReference>
<dbReference type="InterPro" id="IPR051681">
    <property type="entry name" value="Ser/Thr_Kinases-Pseudokinases"/>
</dbReference>
<evidence type="ECO:0000313" key="3">
    <source>
        <dbReference type="EMBL" id="KAK8839845.1"/>
    </source>
</evidence>
<dbReference type="Proteomes" id="UP001470230">
    <property type="component" value="Unassembled WGS sequence"/>
</dbReference>
<dbReference type="PANTHER" id="PTHR44329">
    <property type="entry name" value="SERINE/THREONINE-PROTEIN KINASE TNNI3K-RELATED"/>
    <property type="match status" value="1"/>
</dbReference>
<protein>
    <recommendedName>
        <fullName evidence="2">Protein kinase domain-containing protein</fullName>
    </recommendedName>
</protein>
<dbReference type="PROSITE" id="PS50011">
    <property type="entry name" value="PROTEIN_KINASE_DOM"/>
    <property type="match status" value="1"/>
</dbReference>
<dbReference type="InterPro" id="IPR011990">
    <property type="entry name" value="TPR-like_helical_dom_sf"/>
</dbReference>
<keyword evidence="4" id="KW-1185">Reference proteome</keyword>
<feature type="domain" description="Protein kinase" evidence="2">
    <location>
        <begin position="1"/>
        <end position="204"/>
    </location>
</feature>
<dbReference type="InterPro" id="IPR001245">
    <property type="entry name" value="Ser-Thr/Tyr_kinase_cat_dom"/>
</dbReference>
<dbReference type="EMBL" id="JAPFFF010000050">
    <property type="protein sequence ID" value="KAK8839845.1"/>
    <property type="molecule type" value="Genomic_DNA"/>
</dbReference>
<dbReference type="InterPro" id="IPR011009">
    <property type="entry name" value="Kinase-like_dom_sf"/>
</dbReference>
<dbReference type="Gene3D" id="1.25.40.10">
    <property type="entry name" value="Tetratricopeptide repeat domain"/>
    <property type="match status" value="1"/>
</dbReference>
<proteinExistence type="predicted"/>
<dbReference type="PANTHER" id="PTHR44329:SF289">
    <property type="entry name" value="SERINE_THREONINE-PROTEIN KINASE VIK"/>
    <property type="match status" value="1"/>
</dbReference>
<name>A0ABR2H0X7_9EUKA</name>
<evidence type="ECO:0000256" key="1">
    <source>
        <dbReference type="SAM" id="MobiDB-lite"/>
    </source>
</evidence>
<dbReference type="Pfam" id="PF07714">
    <property type="entry name" value="PK_Tyr_Ser-Thr"/>
    <property type="match status" value="1"/>
</dbReference>
<organism evidence="3 4">
    <name type="scientific">Tritrichomonas musculus</name>
    <dbReference type="NCBI Taxonomy" id="1915356"/>
    <lineage>
        <taxon>Eukaryota</taxon>
        <taxon>Metamonada</taxon>
        <taxon>Parabasalia</taxon>
        <taxon>Tritrichomonadida</taxon>
        <taxon>Tritrichomonadidae</taxon>
        <taxon>Tritrichomonas</taxon>
    </lineage>
</organism>